<keyword evidence="2" id="KW-0645">Protease</keyword>
<dbReference type="InterPro" id="IPR002610">
    <property type="entry name" value="Peptidase_S54_rhomboid-like"/>
</dbReference>
<dbReference type="InterPro" id="IPR035952">
    <property type="entry name" value="Rhomboid-like_sf"/>
</dbReference>
<feature type="transmembrane region" description="Helical" evidence="8">
    <location>
        <begin position="12"/>
        <end position="31"/>
    </location>
</feature>
<evidence type="ECO:0000256" key="1">
    <source>
        <dbReference type="ARBA" id="ARBA00004141"/>
    </source>
</evidence>
<keyword evidence="4" id="KW-0378">Hydrolase</keyword>
<dbReference type="GO" id="GO:0006508">
    <property type="term" value="P:proteolysis"/>
    <property type="evidence" value="ECO:0007669"/>
    <property type="project" value="UniProtKB-KW"/>
</dbReference>
<proteinExistence type="predicted"/>
<feature type="transmembrane region" description="Helical" evidence="8">
    <location>
        <begin position="140"/>
        <end position="161"/>
    </location>
</feature>
<evidence type="ECO:0000259" key="9">
    <source>
        <dbReference type="Pfam" id="PF01694"/>
    </source>
</evidence>
<feature type="transmembrane region" description="Helical" evidence="8">
    <location>
        <begin position="79"/>
        <end position="101"/>
    </location>
</feature>
<keyword evidence="11" id="KW-1185">Reference proteome</keyword>
<evidence type="ECO:0000256" key="8">
    <source>
        <dbReference type="SAM" id="Phobius"/>
    </source>
</evidence>
<dbReference type="PANTHER" id="PTHR22936:SF69">
    <property type="entry name" value="RHOMBOID-LIKE PROTEIN"/>
    <property type="match status" value="1"/>
</dbReference>
<feature type="transmembrane region" description="Helical" evidence="8">
    <location>
        <begin position="113"/>
        <end position="134"/>
    </location>
</feature>
<dbReference type="OrthoDB" id="7836448at2"/>
<dbReference type="AlphaFoldDB" id="A0A1X6YXR3"/>
<gene>
    <name evidence="10" type="ORF">ROH8110_01658</name>
</gene>
<evidence type="ECO:0000256" key="4">
    <source>
        <dbReference type="ARBA" id="ARBA00022801"/>
    </source>
</evidence>
<protein>
    <submittedName>
        <fullName evidence="10">Rhomboid family protein</fullName>
    </submittedName>
</protein>
<dbReference type="Gene3D" id="1.20.1540.10">
    <property type="entry name" value="Rhomboid-like"/>
    <property type="match status" value="1"/>
</dbReference>
<dbReference type="InterPro" id="IPR022764">
    <property type="entry name" value="Peptidase_S54_rhomboid_dom"/>
</dbReference>
<feature type="transmembrane region" description="Helical" evidence="8">
    <location>
        <begin position="173"/>
        <end position="191"/>
    </location>
</feature>
<keyword evidence="5" id="KW-0720">Serine protease</keyword>
<name>A0A1X6YXR3_9RHOB</name>
<dbReference type="PANTHER" id="PTHR22936">
    <property type="entry name" value="RHOMBOID-RELATED"/>
    <property type="match status" value="1"/>
</dbReference>
<evidence type="ECO:0000313" key="11">
    <source>
        <dbReference type="Proteomes" id="UP000193207"/>
    </source>
</evidence>
<evidence type="ECO:0000256" key="3">
    <source>
        <dbReference type="ARBA" id="ARBA00022692"/>
    </source>
</evidence>
<sequence length="229" mass="25053">MSSPRSDRPVNPLPPVVVALFLVIIGIEAVFNLGARGLIGGPEAVGWRQGAIQDYGFNSDIFGWMVQNNVWPMTHVKRFVTYLFLHGSFTHALFAGVMLLALGKFVGEVFAQWAVLVLFVTSAVVGAVVFGLAMPEQQRWLIGAFPGVYGLIGGFTYLMWLKLGQMGAQQFRAFSLIGVLMGLQLVFGLIFGANRMWLADVAGFAAGFILSFFLAPGGWARIRAKIRHR</sequence>
<dbReference type="GO" id="GO:0016020">
    <property type="term" value="C:membrane"/>
    <property type="evidence" value="ECO:0007669"/>
    <property type="project" value="UniProtKB-SubCell"/>
</dbReference>
<accession>A0A1X6YXR3</accession>
<dbReference type="Pfam" id="PF01694">
    <property type="entry name" value="Rhomboid"/>
    <property type="match status" value="1"/>
</dbReference>
<keyword evidence="7 8" id="KW-0472">Membrane</keyword>
<dbReference type="GO" id="GO:0004252">
    <property type="term" value="F:serine-type endopeptidase activity"/>
    <property type="evidence" value="ECO:0007669"/>
    <property type="project" value="InterPro"/>
</dbReference>
<evidence type="ECO:0000256" key="2">
    <source>
        <dbReference type="ARBA" id="ARBA00022670"/>
    </source>
</evidence>
<dbReference type="EMBL" id="FWFU01000002">
    <property type="protein sequence ID" value="SLN33977.1"/>
    <property type="molecule type" value="Genomic_DNA"/>
</dbReference>
<feature type="domain" description="Peptidase S54 rhomboid" evidence="9">
    <location>
        <begin position="75"/>
        <end position="215"/>
    </location>
</feature>
<comment type="subcellular location">
    <subcellularLocation>
        <location evidence="1">Membrane</location>
        <topology evidence="1">Multi-pass membrane protein</topology>
    </subcellularLocation>
</comment>
<keyword evidence="3 8" id="KW-0812">Transmembrane</keyword>
<dbReference type="Proteomes" id="UP000193207">
    <property type="component" value="Unassembled WGS sequence"/>
</dbReference>
<reference evidence="10 11" key="1">
    <citation type="submission" date="2017-03" db="EMBL/GenBank/DDBJ databases">
        <authorList>
            <person name="Afonso C.L."/>
            <person name="Miller P.J."/>
            <person name="Scott M.A."/>
            <person name="Spackman E."/>
            <person name="Goraichik I."/>
            <person name="Dimitrov K.M."/>
            <person name="Suarez D.L."/>
            <person name="Swayne D.E."/>
        </authorList>
    </citation>
    <scope>NUCLEOTIDE SEQUENCE [LARGE SCALE GENOMIC DNA]</scope>
    <source>
        <strain evidence="10 11">CECT 8110</strain>
    </source>
</reference>
<feature type="transmembrane region" description="Helical" evidence="8">
    <location>
        <begin position="197"/>
        <end position="219"/>
    </location>
</feature>
<evidence type="ECO:0000256" key="5">
    <source>
        <dbReference type="ARBA" id="ARBA00022825"/>
    </source>
</evidence>
<evidence type="ECO:0000256" key="6">
    <source>
        <dbReference type="ARBA" id="ARBA00022989"/>
    </source>
</evidence>
<evidence type="ECO:0000313" key="10">
    <source>
        <dbReference type="EMBL" id="SLN33977.1"/>
    </source>
</evidence>
<evidence type="ECO:0000256" key="7">
    <source>
        <dbReference type="ARBA" id="ARBA00023136"/>
    </source>
</evidence>
<dbReference type="SUPFAM" id="SSF144091">
    <property type="entry name" value="Rhomboid-like"/>
    <property type="match status" value="1"/>
</dbReference>
<dbReference type="RefSeq" id="WP_085817285.1">
    <property type="nucleotide sequence ID" value="NZ_FWFU01000002.1"/>
</dbReference>
<organism evidence="10 11">
    <name type="scientific">Roseovarius halotolerans</name>
    <dbReference type="NCBI Taxonomy" id="505353"/>
    <lineage>
        <taxon>Bacteria</taxon>
        <taxon>Pseudomonadati</taxon>
        <taxon>Pseudomonadota</taxon>
        <taxon>Alphaproteobacteria</taxon>
        <taxon>Rhodobacterales</taxon>
        <taxon>Roseobacteraceae</taxon>
        <taxon>Roseovarius</taxon>
    </lineage>
</organism>
<keyword evidence="6 8" id="KW-1133">Transmembrane helix</keyword>